<accession>A0ACB8S9F3</accession>
<feature type="non-terminal residue" evidence="1">
    <location>
        <position position="1"/>
    </location>
</feature>
<name>A0ACB8S9F3_9AGAM</name>
<organism evidence="1 2">
    <name type="scientific">Auriscalpium vulgare</name>
    <dbReference type="NCBI Taxonomy" id="40419"/>
    <lineage>
        <taxon>Eukaryota</taxon>
        <taxon>Fungi</taxon>
        <taxon>Dikarya</taxon>
        <taxon>Basidiomycota</taxon>
        <taxon>Agaricomycotina</taxon>
        <taxon>Agaricomycetes</taxon>
        <taxon>Russulales</taxon>
        <taxon>Auriscalpiaceae</taxon>
        <taxon>Auriscalpium</taxon>
    </lineage>
</organism>
<dbReference type="EMBL" id="MU275842">
    <property type="protein sequence ID" value="KAI0052949.1"/>
    <property type="molecule type" value="Genomic_DNA"/>
</dbReference>
<evidence type="ECO:0000313" key="2">
    <source>
        <dbReference type="Proteomes" id="UP000814033"/>
    </source>
</evidence>
<feature type="non-terminal residue" evidence="1">
    <location>
        <position position="371"/>
    </location>
</feature>
<keyword evidence="1" id="KW-0378">Hydrolase</keyword>
<dbReference type="Proteomes" id="UP000814033">
    <property type="component" value="Unassembled WGS sequence"/>
</dbReference>
<reference evidence="1" key="2">
    <citation type="journal article" date="2022" name="New Phytol.">
        <title>Evolutionary transition to the ectomycorrhizal habit in the genomes of a hyperdiverse lineage of mushroom-forming fungi.</title>
        <authorList>
            <person name="Looney B."/>
            <person name="Miyauchi S."/>
            <person name="Morin E."/>
            <person name="Drula E."/>
            <person name="Courty P.E."/>
            <person name="Kohler A."/>
            <person name="Kuo A."/>
            <person name="LaButti K."/>
            <person name="Pangilinan J."/>
            <person name="Lipzen A."/>
            <person name="Riley R."/>
            <person name="Andreopoulos W."/>
            <person name="He G."/>
            <person name="Johnson J."/>
            <person name="Nolan M."/>
            <person name="Tritt A."/>
            <person name="Barry K.W."/>
            <person name="Grigoriev I.V."/>
            <person name="Nagy L.G."/>
            <person name="Hibbett D."/>
            <person name="Henrissat B."/>
            <person name="Matheny P.B."/>
            <person name="Labbe J."/>
            <person name="Martin F.M."/>
        </authorList>
    </citation>
    <scope>NUCLEOTIDE SEQUENCE</scope>
    <source>
        <strain evidence="1">FP105234-sp</strain>
    </source>
</reference>
<keyword evidence="2" id="KW-1185">Reference proteome</keyword>
<reference evidence="1" key="1">
    <citation type="submission" date="2021-02" db="EMBL/GenBank/DDBJ databases">
        <authorList>
            <consortium name="DOE Joint Genome Institute"/>
            <person name="Ahrendt S."/>
            <person name="Looney B.P."/>
            <person name="Miyauchi S."/>
            <person name="Morin E."/>
            <person name="Drula E."/>
            <person name="Courty P.E."/>
            <person name="Chicoki N."/>
            <person name="Fauchery L."/>
            <person name="Kohler A."/>
            <person name="Kuo A."/>
            <person name="Labutti K."/>
            <person name="Pangilinan J."/>
            <person name="Lipzen A."/>
            <person name="Riley R."/>
            <person name="Andreopoulos W."/>
            <person name="He G."/>
            <person name="Johnson J."/>
            <person name="Barry K.W."/>
            <person name="Grigoriev I.V."/>
            <person name="Nagy L."/>
            <person name="Hibbett D."/>
            <person name="Henrissat B."/>
            <person name="Matheny P.B."/>
            <person name="Labbe J."/>
            <person name="Martin F."/>
        </authorList>
    </citation>
    <scope>NUCLEOTIDE SEQUENCE</scope>
    <source>
        <strain evidence="1">FP105234-sp</strain>
    </source>
</reference>
<sequence length="371" mass="41986">LPSLSNIRDKTTQVFGKRPCLWQLKAVEGILKGDRDVVCISGTGSGKTLTFWMPLLFRGDGIQLVVSPLKILGKQNVDELAAKGIRAITINAKTATKANFRDIEDGMYRAVVVSPEILMQEGGEFERMWKNSVFTSKIISLVWDEGHCVSTWGGFRPEYKEARRLRYLIPRSIPFFIASATLPTLVLQDVMDILQVQASKCLLIHRSNDRPNISLCVRKMRSAASSYKDLAFLLEGVGPESPPPKFLIFFDDITDSIRAAKYLRKKLPLELRSKIKWFNADMTAAYRERELKNLREGKTWGLFCTDSFGMGVDLPDIELIIQWKATCNLATLWQRFGRGARNPLLTAKVLFLVEPKHFEDEKAKRAEGKAK</sequence>
<proteinExistence type="predicted"/>
<comment type="caution">
    <text evidence="1">The sequence shown here is derived from an EMBL/GenBank/DDBJ whole genome shotgun (WGS) entry which is preliminary data.</text>
</comment>
<evidence type="ECO:0000313" key="1">
    <source>
        <dbReference type="EMBL" id="KAI0052949.1"/>
    </source>
</evidence>
<gene>
    <name evidence="1" type="ORF">FA95DRAFT_1455857</name>
</gene>
<protein>
    <submittedName>
        <fullName evidence="1">P-loop containing nucleoside triphosphate hydrolase protein</fullName>
    </submittedName>
</protein>